<proteinExistence type="predicted"/>
<dbReference type="InterPro" id="IPR001073">
    <property type="entry name" value="C1q_dom"/>
</dbReference>
<dbReference type="Pfam" id="PF00090">
    <property type="entry name" value="TSP_1"/>
    <property type="match status" value="2"/>
</dbReference>
<dbReference type="SMART" id="SM00110">
    <property type="entry name" value="C1Q"/>
    <property type="match status" value="1"/>
</dbReference>
<dbReference type="PANTHER" id="PTHR22906:SF43">
    <property type="entry name" value="PROPERDIN"/>
    <property type="match status" value="1"/>
</dbReference>
<evidence type="ECO:0000256" key="1">
    <source>
        <dbReference type="ARBA" id="ARBA00004613"/>
    </source>
</evidence>
<protein>
    <submittedName>
        <fullName evidence="7">ECT-like protein</fullName>
    </submittedName>
</protein>
<evidence type="ECO:0000313" key="7">
    <source>
        <dbReference type="EMBL" id="WAR11202.1"/>
    </source>
</evidence>
<dbReference type="InterPro" id="IPR052065">
    <property type="entry name" value="Compl_asym_regulator"/>
</dbReference>
<dbReference type="PRINTS" id="PR01705">
    <property type="entry name" value="TSP1REPEAT"/>
</dbReference>
<evidence type="ECO:0000313" key="8">
    <source>
        <dbReference type="Proteomes" id="UP001164746"/>
    </source>
</evidence>
<gene>
    <name evidence="7" type="ORF">MAR_036278</name>
</gene>
<keyword evidence="5" id="KW-1015">Disulfide bond</keyword>
<dbReference type="Gene3D" id="2.20.100.10">
    <property type="entry name" value="Thrombospondin type-1 (TSP1) repeat"/>
    <property type="match status" value="2"/>
</dbReference>
<dbReference type="EMBL" id="CP111018">
    <property type="protein sequence ID" value="WAR11202.1"/>
    <property type="molecule type" value="Genomic_DNA"/>
</dbReference>
<sequence length="495" mass="54258">MRTLCHEPLKTIIHTLNEGAVCHEPLKTIMHTINEGAVCHEPLKTIIHTINEGAMCHEPLKKTIHLINENAVCHEPLTTTIHLINEGAVCHEPLTTTKHSINEGANLNLNRCFHNKDVTQYNVCNNVTEFCINATGSFGLECYNCKHVASMEDCNTTTECAAGESCFHQTEGETSTLGCVNNQNCALSSAIGSGLVGRRSTDIELASICVDDPSIDCARMNTLLNVCGDVHHAKLICPRFCGLCNIVDGNWASWSRWSRCDATCSNGKQSRHRTCTNPAPENGGRDCVESNMETKVCTNNPCPDGGWSDWQDWTACPVTCGGGLQNRQRYCNNPKPSLLGYYCVGMSETFELCNNIPCHDAIVFLATLATSSTVGADNRIEFDTVVQNIGSAYNATTSVFTAPYDGSYVFSAKILVRASTKLRDDGDFCLRKNNTCVASFDLYFGNGDEWESGSLTSAIYLEKEETVDIMTFFDVHIYGNSPGFTMFSGSFLSKK</sequence>
<dbReference type="InterPro" id="IPR036383">
    <property type="entry name" value="TSP1_rpt_sf"/>
</dbReference>
<organism evidence="7 8">
    <name type="scientific">Mya arenaria</name>
    <name type="common">Soft-shell clam</name>
    <dbReference type="NCBI Taxonomy" id="6604"/>
    <lineage>
        <taxon>Eukaryota</taxon>
        <taxon>Metazoa</taxon>
        <taxon>Spiralia</taxon>
        <taxon>Lophotrochozoa</taxon>
        <taxon>Mollusca</taxon>
        <taxon>Bivalvia</taxon>
        <taxon>Autobranchia</taxon>
        <taxon>Heteroconchia</taxon>
        <taxon>Euheterodonta</taxon>
        <taxon>Imparidentia</taxon>
        <taxon>Neoheterodontei</taxon>
        <taxon>Myida</taxon>
        <taxon>Myoidea</taxon>
        <taxon>Myidae</taxon>
        <taxon>Mya</taxon>
    </lineage>
</organism>
<dbReference type="InterPro" id="IPR008983">
    <property type="entry name" value="Tumour_necrosis_fac-like_dom"/>
</dbReference>
<dbReference type="SMART" id="SM00209">
    <property type="entry name" value="TSP1"/>
    <property type="match status" value="2"/>
</dbReference>
<dbReference type="Pfam" id="PF00386">
    <property type="entry name" value="C1q"/>
    <property type="match status" value="1"/>
</dbReference>
<dbReference type="InterPro" id="IPR000884">
    <property type="entry name" value="TSP1_rpt"/>
</dbReference>
<accession>A0ABY7EQG0</accession>
<evidence type="ECO:0000256" key="3">
    <source>
        <dbReference type="ARBA" id="ARBA00022729"/>
    </source>
</evidence>
<evidence type="ECO:0000256" key="2">
    <source>
        <dbReference type="ARBA" id="ARBA00022525"/>
    </source>
</evidence>
<dbReference type="Gene3D" id="2.60.120.40">
    <property type="match status" value="1"/>
</dbReference>
<reference evidence="7" key="1">
    <citation type="submission" date="2022-11" db="EMBL/GenBank/DDBJ databases">
        <title>Centuries of genome instability and evolution in soft-shell clam transmissible cancer (bioRxiv).</title>
        <authorList>
            <person name="Hart S.F.M."/>
            <person name="Yonemitsu M.A."/>
            <person name="Giersch R.M."/>
            <person name="Beal B.F."/>
            <person name="Arriagada G."/>
            <person name="Davis B.W."/>
            <person name="Ostrander E.A."/>
            <person name="Goff S.P."/>
            <person name="Metzger M.J."/>
        </authorList>
    </citation>
    <scope>NUCLEOTIDE SEQUENCE</scope>
    <source>
        <strain evidence="7">MELC-2E11</strain>
        <tissue evidence="7">Siphon/mantle</tissue>
    </source>
</reference>
<comment type="subcellular location">
    <subcellularLocation>
        <location evidence="1">Secreted</location>
    </subcellularLocation>
</comment>
<name>A0ABY7EQG0_MYAAR</name>
<keyword evidence="4" id="KW-0677">Repeat</keyword>
<dbReference type="Proteomes" id="UP001164746">
    <property type="component" value="Chromosome 7"/>
</dbReference>
<evidence type="ECO:0000259" key="6">
    <source>
        <dbReference type="PROSITE" id="PS50871"/>
    </source>
</evidence>
<evidence type="ECO:0000256" key="5">
    <source>
        <dbReference type="ARBA" id="ARBA00023157"/>
    </source>
</evidence>
<feature type="domain" description="C1q" evidence="6">
    <location>
        <begin position="357"/>
        <end position="495"/>
    </location>
</feature>
<dbReference type="PROSITE" id="PS50871">
    <property type="entry name" value="C1Q"/>
    <property type="match status" value="1"/>
</dbReference>
<keyword evidence="8" id="KW-1185">Reference proteome</keyword>
<dbReference type="SUPFAM" id="SSF82895">
    <property type="entry name" value="TSP-1 type 1 repeat"/>
    <property type="match status" value="2"/>
</dbReference>
<evidence type="ECO:0000256" key="4">
    <source>
        <dbReference type="ARBA" id="ARBA00022737"/>
    </source>
</evidence>
<dbReference type="PANTHER" id="PTHR22906">
    <property type="entry name" value="PROPERDIN"/>
    <property type="match status" value="1"/>
</dbReference>
<keyword evidence="3" id="KW-0732">Signal</keyword>
<dbReference type="PROSITE" id="PS50092">
    <property type="entry name" value="TSP1"/>
    <property type="match status" value="2"/>
</dbReference>
<keyword evidence="2" id="KW-0964">Secreted</keyword>
<dbReference type="SUPFAM" id="SSF49842">
    <property type="entry name" value="TNF-like"/>
    <property type="match status" value="1"/>
</dbReference>